<reference evidence="6 7" key="1">
    <citation type="submission" date="2023-06" db="EMBL/GenBank/DDBJ databases">
        <title>Parasedimentitalea psychrophila sp. nov., a psychrophilic bacterium isolated from deep-sea sediment.</title>
        <authorList>
            <person name="Li A."/>
        </authorList>
    </citation>
    <scope>NUCLEOTIDE SEQUENCE [LARGE SCALE GENOMIC DNA]</scope>
    <source>
        <strain evidence="6 7">QS115</strain>
    </source>
</reference>
<evidence type="ECO:0000313" key="7">
    <source>
        <dbReference type="Proteomes" id="UP001238334"/>
    </source>
</evidence>
<evidence type="ECO:0000256" key="2">
    <source>
        <dbReference type="ARBA" id="ARBA00023015"/>
    </source>
</evidence>
<dbReference type="GO" id="GO:0003700">
    <property type="term" value="F:DNA-binding transcription factor activity"/>
    <property type="evidence" value="ECO:0007669"/>
    <property type="project" value="InterPro"/>
</dbReference>
<dbReference type="Pfam" id="PF08220">
    <property type="entry name" value="HTH_DeoR"/>
    <property type="match status" value="1"/>
</dbReference>
<dbReference type="PANTHER" id="PTHR30363">
    <property type="entry name" value="HTH-TYPE TRANSCRIPTIONAL REGULATOR SRLR-RELATED"/>
    <property type="match status" value="1"/>
</dbReference>
<gene>
    <name evidence="6" type="ORF">QPJ95_10745</name>
</gene>
<dbReference type="InterPro" id="IPR036390">
    <property type="entry name" value="WH_DNA-bd_sf"/>
</dbReference>
<evidence type="ECO:0000256" key="4">
    <source>
        <dbReference type="ARBA" id="ARBA00023163"/>
    </source>
</evidence>
<name>A0A9Y2L2X7_9RHOB</name>
<protein>
    <submittedName>
        <fullName evidence="6">DeoR/GlpR family DNA-binding transcription regulator</fullName>
    </submittedName>
</protein>
<keyword evidence="1" id="KW-0678">Repressor</keyword>
<evidence type="ECO:0000256" key="1">
    <source>
        <dbReference type="ARBA" id="ARBA00022491"/>
    </source>
</evidence>
<keyword evidence="4" id="KW-0804">Transcription</keyword>
<dbReference type="InterPro" id="IPR050313">
    <property type="entry name" value="Carb_Metab_HTH_regulators"/>
</dbReference>
<dbReference type="InterPro" id="IPR001034">
    <property type="entry name" value="DeoR_HTH"/>
</dbReference>
<evidence type="ECO:0000256" key="3">
    <source>
        <dbReference type="ARBA" id="ARBA00023125"/>
    </source>
</evidence>
<dbReference type="PROSITE" id="PS51000">
    <property type="entry name" value="HTH_DEOR_2"/>
    <property type="match status" value="1"/>
</dbReference>
<sequence>MSSQKRNPLARRQSLRHEIALRGTVSVTELCDILDASPATIRRDLAALEQDGFVSRGYGGASVRPIRHAEEALAIREQSHIRAKQAISRATIGLIKSGDTLFLNDGSTILPLINDLALTDLELFIATPAVNIAQILANNPNVTVCLLGGFLRQTSLATDGHFAEAMIDQINADLALLSCDGFSTTDGMCFSHAGDASIAQRMSKKATRTIGLVHRAKFDWRARMTGVPLSSIDTLVTDDLPPDVENGLTLANIEVIEAKHLTS</sequence>
<dbReference type="Gene3D" id="1.10.10.10">
    <property type="entry name" value="Winged helix-like DNA-binding domain superfamily/Winged helix DNA-binding domain"/>
    <property type="match status" value="1"/>
</dbReference>
<dbReference type="SUPFAM" id="SSF100950">
    <property type="entry name" value="NagB/RpiA/CoA transferase-like"/>
    <property type="match status" value="1"/>
</dbReference>
<accession>A0A9Y2L2X7</accession>
<keyword evidence="7" id="KW-1185">Reference proteome</keyword>
<dbReference type="PANTHER" id="PTHR30363:SF4">
    <property type="entry name" value="GLYCEROL-3-PHOSPHATE REGULON REPRESSOR"/>
    <property type="match status" value="1"/>
</dbReference>
<dbReference type="GO" id="GO:0003677">
    <property type="term" value="F:DNA binding"/>
    <property type="evidence" value="ECO:0007669"/>
    <property type="project" value="UniProtKB-KW"/>
</dbReference>
<dbReference type="InterPro" id="IPR014036">
    <property type="entry name" value="DeoR-like_C"/>
</dbReference>
<dbReference type="PROSITE" id="PS00894">
    <property type="entry name" value="HTH_DEOR_1"/>
    <property type="match status" value="1"/>
</dbReference>
<feature type="domain" description="HTH deoR-type" evidence="5">
    <location>
        <begin position="8"/>
        <end position="63"/>
    </location>
</feature>
<dbReference type="RefSeq" id="WP_270920511.1">
    <property type="nucleotide sequence ID" value="NZ_CP127247.1"/>
</dbReference>
<organism evidence="6 7">
    <name type="scientific">Parasedimentitalea psychrophila</name>
    <dbReference type="NCBI Taxonomy" id="2997337"/>
    <lineage>
        <taxon>Bacteria</taxon>
        <taxon>Pseudomonadati</taxon>
        <taxon>Pseudomonadota</taxon>
        <taxon>Alphaproteobacteria</taxon>
        <taxon>Rhodobacterales</taxon>
        <taxon>Paracoccaceae</taxon>
        <taxon>Parasedimentitalea</taxon>
    </lineage>
</organism>
<dbReference type="AlphaFoldDB" id="A0A9Y2L2X7"/>
<dbReference type="EMBL" id="CP127247">
    <property type="protein sequence ID" value="WIY27343.1"/>
    <property type="molecule type" value="Genomic_DNA"/>
</dbReference>
<dbReference type="SUPFAM" id="SSF46785">
    <property type="entry name" value="Winged helix' DNA-binding domain"/>
    <property type="match status" value="1"/>
</dbReference>
<dbReference type="InterPro" id="IPR037171">
    <property type="entry name" value="NagB/RpiA_transferase-like"/>
</dbReference>
<dbReference type="InterPro" id="IPR018356">
    <property type="entry name" value="Tscrpt_reg_HTH_DeoR_CS"/>
</dbReference>
<dbReference type="Proteomes" id="UP001238334">
    <property type="component" value="Chromosome"/>
</dbReference>
<dbReference type="SMART" id="SM00420">
    <property type="entry name" value="HTH_DEOR"/>
    <property type="match status" value="1"/>
</dbReference>
<dbReference type="Pfam" id="PF00455">
    <property type="entry name" value="DeoRC"/>
    <property type="match status" value="1"/>
</dbReference>
<dbReference type="KEGG" id="ppso:QPJ95_10745"/>
<dbReference type="PRINTS" id="PR00037">
    <property type="entry name" value="HTHLACR"/>
</dbReference>
<dbReference type="InterPro" id="IPR036388">
    <property type="entry name" value="WH-like_DNA-bd_sf"/>
</dbReference>
<keyword evidence="2" id="KW-0805">Transcription regulation</keyword>
<proteinExistence type="predicted"/>
<dbReference type="SMART" id="SM01134">
    <property type="entry name" value="DeoRC"/>
    <property type="match status" value="1"/>
</dbReference>
<keyword evidence="3 6" id="KW-0238">DNA-binding</keyword>
<evidence type="ECO:0000313" key="6">
    <source>
        <dbReference type="EMBL" id="WIY27343.1"/>
    </source>
</evidence>
<evidence type="ECO:0000259" key="5">
    <source>
        <dbReference type="PROSITE" id="PS51000"/>
    </source>
</evidence>